<dbReference type="STRING" id="71139.A0A059AUT9"/>
<dbReference type="PANTHER" id="PTHR33566">
    <property type="entry name" value="EN/SPM-LIKE TRANSPOSON-RELATED"/>
    <property type="match status" value="1"/>
</dbReference>
<evidence type="ECO:0000313" key="3">
    <source>
        <dbReference type="EMBL" id="KCW57205.1"/>
    </source>
</evidence>
<evidence type="ECO:0000256" key="1">
    <source>
        <dbReference type="SAM" id="Coils"/>
    </source>
</evidence>
<keyword evidence="1" id="KW-0175">Coiled coil</keyword>
<reference evidence="3" key="1">
    <citation type="submission" date="2013-07" db="EMBL/GenBank/DDBJ databases">
        <title>The genome of Eucalyptus grandis.</title>
        <authorList>
            <person name="Schmutz J."/>
            <person name="Hayes R."/>
            <person name="Myburg A."/>
            <person name="Tuskan G."/>
            <person name="Grattapaglia D."/>
            <person name="Rokhsar D.S."/>
        </authorList>
    </citation>
    <scope>NUCLEOTIDE SEQUENCE</scope>
    <source>
        <tissue evidence="3">Leaf extractions</tissue>
    </source>
</reference>
<dbReference type="PANTHER" id="PTHR33566:SF6">
    <property type="entry name" value="PROTEIN DEFECTIVE IN MERISTEM SILENCING 3"/>
    <property type="match status" value="1"/>
</dbReference>
<dbReference type="EMBL" id="KK198760">
    <property type="protein sequence ID" value="KCW57205.1"/>
    <property type="molecule type" value="Genomic_DNA"/>
</dbReference>
<sequence length="458" mass="50385">MEAEFLSCLNEGERESAPFQLNHLAMSTSQANDHTQPSVITTALPGQDSLALVVVDQNEGSPNANSGVPSGGVIQADTLMNSSKRLQDDLQSLGLKIKQHEDNIKSLKTQKNTLDDSILDKRVILGKYHSSAPPSAEDNSLSSGGEEETTEQILKRDKSAAGIWCQLKNSRGTQAPILALSKDVIGIVATLGKVDDENLSRLLSEYLGADAMLSIVCKTREGMKALETYDTDGSIDMSAGLHGLSSSIGRDLNGRFLVICLEDLRPYIGDFVDVDGQRRLDLFKPRLPSGECPPGFLGFAVNMVNIDATHLFCLTPSGHGLRETLFYHLFSRTQVYSTRADMLRALPLISGGAISLDGGIIRGPGMYFLGKREDVDVRFPVPSGASSRPANYHEVENQMKDLRWKREKLLEDLQRERQMLDHAKMNFERKKQEFVMFLAQSSSYATQVHLGSNPMTPR</sequence>
<proteinExistence type="predicted"/>
<dbReference type="OMA" id="FEVICLE"/>
<feature type="coiled-coil region" evidence="1">
    <location>
        <begin position="392"/>
        <end position="433"/>
    </location>
</feature>
<dbReference type="FunCoup" id="A0A059AUT9">
    <property type="interactions" value="1460"/>
</dbReference>
<feature type="region of interest" description="Disordered" evidence="2">
    <location>
        <begin position="129"/>
        <end position="153"/>
    </location>
</feature>
<dbReference type="Gramene" id="KCW57205">
    <property type="protein sequence ID" value="KCW57205"/>
    <property type="gene ID" value="EUGRSUZ_H00020"/>
</dbReference>
<dbReference type="AlphaFoldDB" id="A0A059AUT9"/>
<name>A0A059AUT9_EUCGR</name>
<dbReference type="InParanoid" id="A0A059AUT9"/>
<gene>
    <name evidence="3" type="ORF">EUGRSUZ_H00020</name>
</gene>
<protein>
    <recommendedName>
        <fullName evidence="4">Defective in meristem silencing 3</fullName>
    </recommendedName>
</protein>
<dbReference type="eggNOG" id="ENOG502QS96">
    <property type="taxonomic scope" value="Eukaryota"/>
</dbReference>
<organism evidence="3">
    <name type="scientific">Eucalyptus grandis</name>
    <name type="common">Flooded gum</name>
    <dbReference type="NCBI Taxonomy" id="71139"/>
    <lineage>
        <taxon>Eukaryota</taxon>
        <taxon>Viridiplantae</taxon>
        <taxon>Streptophyta</taxon>
        <taxon>Embryophyta</taxon>
        <taxon>Tracheophyta</taxon>
        <taxon>Spermatophyta</taxon>
        <taxon>Magnoliopsida</taxon>
        <taxon>eudicotyledons</taxon>
        <taxon>Gunneridae</taxon>
        <taxon>Pentapetalae</taxon>
        <taxon>rosids</taxon>
        <taxon>malvids</taxon>
        <taxon>Myrtales</taxon>
        <taxon>Myrtaceae</taxon>
        <taxon>Myrtoideae</taxon>
        <taxon>Eucalypteae</taxon>
        <taxon>Eucalyptus</taxon>
    </lineage>
</organism>
<evidence type="ECO:0008006" key="4">
    <source>
        <dbReference type="Google" id="ProtNLM"/>
    </source>
</evidence>
<evidence type="ECO:0000256" key="2">
    <source>
        <dbReference type="SAM" id="MobiDB-lite"/>
    </source>
</evidence>
<accession>A0A059AUT9</accession>
<feature type="coiled-coil region" evidence="1">
    <location>
        <begin position="83"/>
        <end position="117"/>
    </location>
</feature>